<dbReference type="RefSeq" id="WP_150740313.1">
    <property type="nucleotide sequence ID" value="NZ_CABPSP010000017.1"/>
</dbReference>
<proteinExistence type="predicted"/>
<dbReference type="AlphaFoldDB" id="A0A5E5AJE8"/>
<gene>
    <name evidence="2" type="ORF">PAN31117_04697</name>
</gene>
<organism evidence="2 3">
    <name type="scientific">Pandoraea anapnoica</name>
    <dbReference type="NCBI Taxonomy" id="2508301"/>
    <lineage>
        <taxon>Bacteria</taxon>
        <taxon>Pseudomonadati</taxon>
        <taxon>Pseudomonadota</taxon>
        <taxon>Betaproteobacteria</taxon>
        <taxon>Burkholderiales</taxon>
        <taxon>Burkholderiaceae</taxon>
        <taxon>Pandoraea</taxon>
    </lineage>
</organism>
<accession>A0A5E5AJE8</accession>
<evidence type="ECO:0000313" key="2">
    <source>
        <dbReference type="EMBL" id="VVE73388.1"/>
    </source>
</evidence>
<dbReference type="Proteomes" id="UP000383122">
    <property type="component" value="Unassembled WGS sequence"/>
</dbReference>
<dbReference type="Pfam" id="PF10988">
    <property type="entry name" value="DUF2807"/>
    <property type="match status" value="1"/>
</dbReference>
<dbReference type="OrthoDB" id="9804829at2"/>
<dbReference type="Gene3D" id="2.160.20.120">
    <property type="match status" value="1"/>
</dbReference>
<reference evidence="2 3" key="1">
    <citation type="submission" date="2019-08" db="EMBL/GenBank/DDBJ databases">
        <authorList>
            <person name="Peeters C."/>
        </authorList>
    </citation>
    <scope>NUCLEOTIDE SEQUENCE [LARGE SCALE GENOMIC DNA]</scope>
    <source>
        <strain evidence="2 3">LMG 31117</strain>
    </source>
</reference>
<feature type="domain" description="Putative auto-transporter adhesin head GIN" evidence="1">
    <location>
        <begin position="164"/>
        <end position="259"/>
    </location>
</feature>
<name>A0A5E5AJE8_9BURK</name>
<dbReference type="Pfam" id="PF22564">
    <property type="entry name" value="HAAS"/>
    <property type="match status" value="1"/>
</dbReference>
<evidence type="ECO:0000259" key="1">
    <source>
        <dbReference type="Pfam" id="PF10988"/>
    </source>
</evidence>
<dbReference type="EMBL" id="CABPSP010000017">
    <property type="protein sequence ID" value="VVE73388.1"/>
    <property type="molecule type" value="Genomic_DNA"/>
</dbReference>
<evidence type="ECO:0000313" key="3">
    <source>
        <dbReference type="Proteomes" id="UP000383122"/>
    </source>
</evidence>
<dbReference type="InterPro" id="IPR021255">
    <property type="entry name" value="DUF2807"/>
</dbReference>
<protein>
    <recommendedName>
        <fullName evidence="1">Putative auto-transporter adhesin head GIN domain-containing protein</fullName>
    </recommendedName>
</protein>
<sequence length="276" mass="29594">MNKREFLRRLDIALVEISPAERAEILKDYAAHFEESLANGRDETLTAEALGDPDGLAKAHLADTRTEGGRIKATAKRILFRIASPRHPSGDTVERLLAWAPGRAMSIDLPVVVRWQPAQTARAVVRGPSWLVEHVRLENEQLHGRFKPRFFSDNQISVDLEGPSIESWALRGSGELTLLNVAQPSLRLALDGSGDIKAAGRVDELLVTMEGTGDVDTSMLAAANAKVDVTGHGDLTIAPSGVADIASNGGGDVVLLTRPTKLTTHVKGGGAVKVPR</sequence>
<keyword evidence="3" id="KW-1185">Reference proteome</keyword>